<comment type="pathway">
    <text evidence="1">Lipid metabolism.</text>
</comment>
<dbReference type="Pfam" id="PF01553">
    <property type="entry name" value="Acyltransferase"/>
    <property type="match status" value="1"/>
</dbReference>
<evidence type="ECO:0000256" key="2">
    <source>
        <dbReference type="ARBA" id="ARBA00022679"/>
    </source>
</evidence>
<protein>
    <submittedName>
        <fullName evidence="5">Putative 1-acyl-sn-glycerol-3-phosphate acyltransferase</fullName>
    </submittedName>
</protein>
<dbReference type="STRING" id="247490.KSU1_C1410"/>
<feature type="domain" description="Phospholipid/glycerol acyltransferase" evidence="4">
    <location>
        <begin position="46"/>
        <end position="157"/>
    </location>
</feature>
<evidence type="ECO:0000313" key="5">
    <source>
        <dbReference type="EMBL" id="GAB63006.1"/>
    </source>
</evidence>
<accession>I3IMR1</accession>
<keyword evidence="3 5" id="KW-0012">Acyltransferase</keyword>
<dbReference type="EMBL" id="BAFH01000003">
    <property type="protein sequence ID" value="GAB63006.1"/>
    <property type="molecule type" value="Genomic_DNA"/>
</dbReference>
<proteinExistence type="predicted"/>
<dbReference type="PANTHER" id="PTHR10434:SF11">
    <property type="entry name" value="1-ACYL-SN-GLYCEROL-3-PHOSPHATE ACYLTRANSFERASE"/>
    <property type="match status" value="1"/>
</dbReference>
<dbReference type="AlphaFoldDB" id="I3IMR1"/>
<evidence type="ECO:0000256" key="3">
    <source>
        <dbReference type="ARBA" id="ARBA00023315"/>
    </source>
</evidence>
<dbReference type="Proteomes" id="UP000002985">
    <property type="component" value="Unassembled WGS sequence"/>
</dbReference>
<keyword evidence="6" id="KW-1185">Reference proteome</keyword>
<dbReference type="SMART" id="SM00563">
    <property type="entry name" value="PlsC"/>
    <property type="match status" value="1"/>
</dbReference>
<dbReference type="InterPro" id="IPR002123">
    <property type="entry name" value="Plipid/glycerol_acylTrfase"/>
</dbReference>
<dbReference type="SUPFAM" id="SSF69593">
    <property type="entry name" value="Glycerol-3-phosphate (1)-acyltransferase"/>
    <property type="match status" value="1"/>
</dbReference>
<evidence type="ECO:0000259" key="4">
    <source>
        <dbReference type="SMART" id="SM00563"/>
    </source>
</evidence>
<dbReference type="PANTHER" id="PTHR10434">
    <property type="entry name" value="1-ACYL-SN-GLYCEROL-3-PHOSPHATE ACYLTRANSFERASE"/>
    <property type="match status" value="1"/>
</dbReference>
<dbReference type="eggNOG" id="COG0204">
    <property type="taxonomic scope" value="Bacteria"/>
</dbReference>
<evidence type="ECO:0000256" key="1">
    <source>
        <dbReference type="ARBA" id="ARBA00005189"/>
    </source>
</evidence>
<dbReference type="GO" id="GO:0006654">
    <property type="term" value="P:phosphatidic acid biosynthetic process"/>
    <property type="evidence" value="ECO:0007669"/>
    <property type="project" value="TreeGrafter"/>
</dbReference>
<dbReference type="OrthoDB" id="9803035at2"/>
<reference evidence="5 6" key="1">
    <citation type="journal article" date="2012" name="FEBS Lett.">
        <title>Anammox organism KSU-1 expresses a NirK-type copper-containing nitrite reductase instead of a NirS-type with cytochrome cd1.</title>
        <authorList>
            <person name="Hira D."/>
            <person name="Toh H."/>
            <person name="Migita C.T."/>
            <person name="Okubo H."/>
            <person name="Nishiyama T."/>
            <person name="Hattori M."/>
            <person name="Furukawa K."/>
            <person name="Fujii T."/>
        </authorList>
    </citation>
    <scope>NUCLEOTIDE SEQUENCE [LARGE SCALE GENOMIC DNA]</scope>
</reference>
<dbReference type="CDD" id="cd07989">
    <property type="entry name" value="LPLAT_AGPAT-like"/>
    <property type="match status" value="1"/>
</dbReference>
<evidence type="ECO:0000313" key="6">
    <source>
        <dbReference type="Proteomes" id="UP000002985"/>
    </source>
</evidence>
<gene>
    <name evidence="5" type="ORF">KSU1_C1410</name>
</gene>
<name>I3IMR1_9BACT</name>
<dbReference type="GO" id="GO:0003841">
    <property type="term" value="F:1-acylglycerol-3-phosphate O-acyltransferase activity"/>
    <property type="evidence" value="ECO:0007669"/>
    <property type="project" value="TreeGrafter"/>
</dbReference>
<keyword evidence="2 5" id="KW-0808">Transferase</keyword>
<sequence length="225" mass="25497">MIIPIKETCKLIVYRLIPYCFFYPFFKIFCRLEVKGIENLSSKEGILIASNHLSYIDPPLLATIIPRGCTFMAKHELFDIPVLKYIIRYYAFPVNRQNPTASSIKTAIHKLACGKKVVIFPEGRRNMGANDVSFKNGIAMTAVLSKKKVVPTLIEGTNKLFPKGTIIPRPAKLKITFGEPLDIHQVGAEYKKISQKIMEHITQQTTVKNFEELSSIASDRTIHKQ</sequence>
<organism evidence="5 6">
    <name type="scientific">Candidatus Jettenia caeni</name>
    <dbReference type="NCBI Taxonomy" id="247490"/>
    <lineage>
        <taxon>Bacteria</taxon>
        <taxon>Pseudomonadati</taxon>
        <taxon>Planctomycetota</taxon>
        <taxon>Candidatus Brocadiia</taxon>
        <taxon>Candidatus Brocadiales</taxon>
        <taxon>Candidatus Brocadiaceae</taxon>
        <taxon>Candidatus Jettenia</taxon>
    </lineage>
</organism>
<comment type="caution">
    <text evidence="5">The sequence shown here is derived from an EMBL/GenBank/DDBJ whole genome shotgun (WGS) entry which is preliminary data.</text>
</comment>